<proteinExistence type="predicted"/>
<feature type="compositionally biased region" description="Acidic residues" evidence="1">
    <location>
        <begin position="357"/>
        <end position="368"/>
    </location>
</feature>
<accession>A0ABW2N576</accession>
<feature type="compositionally biased region" description="Basic and acidic residues" evidence="1">
    <location>
        <begin position="296"/>
        <end position="356"/>
    </location>
</feature>
<evidence type="ECO:0000256" key="1">
    <source>
        <dbReference type="SAM" id="MobiDB-lite"/>
    </source>
</evidence>
<organism evidence="2 3">
    <name type="scientific">Nocardioides astragali</name>
    <dbReference type="NCBI Taxonomy" id="1776736"/>
    <lineage>
        <taxon>Bacteria</taxon>
        <taxon>Bacillati</taxon>
        <taxon>Actinomycetota</taxon>
        <taxon>Actinomycetes</taxon>
        <taxon>Propionibacteriales</taxon>
        <taxon>Nocardioidaceae</taxon>
        <taxon>Nocardioides</taxon>
    </lineage>
</organism>
<feature type="region of interest" description="Disordered" evidence="1">
    <location>
        <begin position="274"/>
        <end position="401"/>
    </location>
</feature>
<sequence length="401" mass="42335">MPANPWELRADVLPLEAAAQRWTDIATLMARRGDEIVDAARRATEGWDAAAAESYDHHRRQVLVNLDRFTTLAGQISGSLRAISAIITSYQKELDQAWTKVALVPHEVVGESRYLVFRPEADEDRGKVTRGQAEADEIRRRLTLSLDQESTRLRAARAEFVMVSTELKTLAGATFARGLAPGEEESGVGTVPPASTSVLGSAQSGVAGAAGLPPIAPISVSMPDLAGISPTGSAPFAATAAAGITRRSGGGRTSNVVPPMGGMGVGAMGVRAGATSGGAAGGRSGSRRLATPQLHKPADDEAARIAREKAAAAQAEKEAKRAALAEKRAERAARKAERQAEKAREKTDDRAEREQLGEEEASAEPDADELTHQGDEEPGDRPAAITVVHYAPGEEPEEPRR</sequence>
<comment type="caution">
    <text evidence="2">The sequence shown here is derived from an EMBL/GenBank/DDBJ whole genome shotgun (WGS) entry which is preliminary data.</text>
</comment>
<dbReference type="EMBL" id="JBHTCH010000014">
    <property type="protein sequence ID" value="MFC7361226.1"/>
    <property type="molecule type" value="Genomic_DNA"/>
</dbReference>
<protein>
    <recommendedName>
        <fullName evidence="4">PPE domain-containing protein</fullName>
    </recommendedName>
</protein>
<keyword evidence="3" id="KW-1185">Reference proteome</keyword>
<gene>
    <name evidence="2" type="ORF">ACFQO6_13190</name>
</gene>
<reference evidence="3" key="1">
    <citation type="journal article" date="2019" name="Int. J. Syst. Evol. Microbiol.">
        <title>The Global Catalogue of Microorganisms (GCM) 10K type strain sequencing project: providing services to taxonomists for standard genome sequencing and annotation.</title>
        <authorList>
            <consortium name="The Broad Institute Genomics Platform"/>
            <consortium name="The Broad Institute Genome Sequencing Center for Infectious Disease"/>
            <person name="Wu L."/>
            <person name="Ma J."/>
        </authorList>
    </citation>
    <scope>NUCLEOTIDE SEQUENCE [LARGE SCALE GENOMIC DNA]</scope>
    <source>
        <strain evidence="3">FCH27</strain>
    </source>
</reference>
<feature type="compositionally biased region" description="Gly residues" evidence="1">
    <location>
        <begin position="275"/>
        <end position="284"/>
    </location>
</feature>
<dbReference type="Proteomes" id="UP001596524">
    <property type="component" value="Unassembled WGS sequence"/>
</dbReference>
<evidence type="ECO:0000313" key="2">
    <source>
        <dbReference type="EMBL" id="MFC7361226.1"/>
    </source>
</evidence>
<evidence type="ECO:0000313" key="3">
    <source>
        <dbReference type="Proteomes" id="UP001596524"/>
    </source>
</evidence>
<name>A0ABW2N576_9ACTN</name>
<dbReference type="RefSeq" id="WP_255888264.1">
    <property type="nucleotide sequence ID" value="NZ_JAFMZM010000001.1"/>
</dbReference>
<evidence type="ECO:0008006" key="4">
    <source>
        <dbReference type="Google" id="ProtNLM"/>
    </source>
</evidence>